<dbReference type="PANTHER" id="PTHR43570">
    <property type="entry name" value="ALDEHYDE DEHYDROGENASE"/>
    <property type="match status" value="1"/>
</dbReference>
<dbReference type="InterPro" id="IPR015590">
    <property type="entry name" value="Aldehyde_DH_dom"/>
</dbReference>
<dbReference type="GO" id="GO:0006081">
    <property type="term" value="P:aldehyde metabolic process"/>
    <property type="evidence" value="ECO:0007669"/>
    <property type="project" value="InterPro"/>
</dbReference>
<dbReference type="InterPro" id="IPR016163">
    <property type="entry name" value="Ald_DH_C"/>
</dbReference>
<evidence type="ECO:0000259" key="8">
    <source>
        <dbReference type="Pfam" id="PF00171"/>
    </source>
</evidence>
<keyword evidence="3" id="KW-0520">NAD</keyword>
<dbReference type="PANTHER" id="PTHR43570:SF20">
    <property type="entry name" value="ALDEHYDE DEHYDROGENASE ALDX-RELATED"/>
    <property type="match status" value="1"/>
</dbReference>
<dbReference type="InterPro" id="IPR016161">
    <property type="entry name" value="Ald_DH/histidinol_DH"/>
</dbReference>
<evidence type="ECO:0000256" key="5">
    <source>
        <dbReference type="PIRSR" id="PIRSR036492-1"/>
    </source>
</evidence>
<feature type="active site" evidence="5">
    <location>
        <position position="265"/>
    </location>
</feature>
<dbReference type="InterPro" id="IPR029510">
    <property type="entry name" value="Ald_DH_CS_GLU"/>
</dbReference>
<dbReference type="Pfam" id="PF00171">
    <property type="entry name" value="Aldedh"/>
    <property type="match status" value="1"/>
</dbReference>
<evidence type="ECO:0000256" key="6">
    <source>
        <dbReference type="PROSITE-ProRule" id="PRU10007"/>
    </source>
</evidence>
<dbReference type="GO" id="GO:0004029">
    <property type="term" value="F:aldehyde dehydrogenase (NAD+) activity"/>
    <property type="evidence" value="ECO:0007669"/>
    <property type="project" value="TreeGrafter"/>
</dbReference>
<organism evidence="9 10">
    <name type="scientific">Paraburkholderia phenazinium</name>
    <dbReference type="NCBI Taxonomy" id="60549"/>
    <lineage>
        <taxon>Bacteria</taxon>
        <taxon>Pseudomonadati</taxon>
        <taxon>Pseudomonadota</taxon>
        <taxon>Betaproteobacteria</taxon>
        <taxon>Burkholderiales</taxon>
        <taxon>Burkholderiaceae</taxon>
        <taxon>Paraburkholderia</taxon>
    </lineage>
</organism>
<dbReference type="PROSITE" id="PS00070">
    <property type="entry name" value="ALDEHYDE_DEHYDR_CYS"/>
    <property type="match status" value="1"/>
</dbReference>
<gene>
    <name evidence="9" type="ORF">SAMN05216466_1072</name>
</gene>
<dbReference type="CDD" id="cd07133">
    <property type="entry name" value="ALDH_CALDH_CalB"/>
    <property type="match status" value="1"/>
</dbReference>
<dbReference type="EMBL" id="FNCJ01000007">
    <property type="protein sequence ID" value="SDH07144.1"/>
    <property type="molecule type" value="Genomic_DNA"/>
</dbReference>
<dbReference type="PROSITE" id="PS00687">
    <property type="entry name" value="ALDEHYDE_DEHYDR_GLU"/>
    <property type="match status" value="1"/>
</dbReference>
<dbReference type="InterPro" id="IPR016162">
    <property type="entry name" value="Ald_DH_N"/>
</dbReference>
<sequence length="501" mass="54933">MSTLNGIRSHDFDLYVEPVHDADAQALLDRQRAAFLKEPRPDHDQRKARLARLRAAVLAYRSEVEEAISADFGHRSRHETGIMELVGVIQAIDYLTRNLRRFMRPERRHVGFIYRSGRAYVEYQPKGVVGVMAPWNYPFSLTFIPLATALAAGNRVMLKPSELTPRTSDVIQRMLADTFPSEEVAVVIGGPDVGAAFSALAFDHLFFTGSTQVGRKVMKAASENLVPVTLELGGKSPVIVARGHVDDRTMSSIVFGKLANAGQTCVAPDYALVHEHDREAFVTQYKATVARFYPDGPASDDYTSIVSDRHYGRLTRLVEDARHKGANVIAAGVKPESAAGRPRTFPPTLIVGACDDMVVMQEEIFGPILPVRTYRTMDEVIAYVNRQPRPLALYYFGAEDAECESLLQRTTSGNVGINNTIMHVAQDDLPFGGVGPSGMGAYHGPEGFRAMSHAKGVFIQGRWSFARLLHAPFGKLANLALSATLGKAHGRATGYSSKASF</sequence>
<feature type="domain" description="Aldehyde dehydrogenase" evidence="8">
    <location>
        <begin position="21"/>
        <end position="456"/>
    </location>
</feature>
<evidence type="ECO:0000256" key="4">
    <source>
        <dbReference type="PIRNR" id="PIRNR036492"/>
    </source>
</evidence>
<protein>
    <recommendedName>
        <fullName evidence="4">Aldehyde dehydrogenase</fullName>
    </recommendedName>
</protein>
<feature type="active site" evidence="5 6">
    <location>
        <position position="231"/>
    </location>
</feature>
<evidence type="ECO:0000256" key="2">
    <source>
        <dbReference type="ARBA" id="ARBA00023002"/>
    </source>
</evidence>
<dbReference type="RefSeq" id="WP_244106473.1">
    <property type="nucleotide sequence ID" value="NZ_CADERL010000025.1"/>
</dbReference>
<dbReference type="InterPro" id="IPR016160">
    <property type="entry name" value="Ald_DH_CS_CYS"/>
</dbReference>
<name>A0A1G7ZEN5_9BURK</name>
<evidence type="ECO:0000313" key="10">
    <source>
        <dbReference type="Proteomes" id="UP000199706"/>
    </source>
</evidence>
<dbReference type="Proteomes" id="UP000199706">
    <property type="component" value="Unassembled WGS sequence"/>
</dbReference>
<dbReference type="InterPro" id="IPR012394">
    <property type="entry name" value="Aldehyde_DH_NAD(P)"/>
</dbReference>
<dbReference type="AlphaFoldDB" id="A0A1G7ZEN5"/>
<evidence type="ECO:0000313" key="9">
    <source>
        <dbReference type="EMBL" id="SDH07144.1"/>
    </source>
</evidence>
<keyword evidence="2 4" id="KW-0560">Oxidoreductase</keyword>
<dbReference type="PIRSF" id="PIRSF036492">
    <property type="entry name" value="ALDH"/>
    <property type="match status" value="1"/>
</dbReference>
<dbReference type="SUPFAM" id="SSF53720">
    <property type="entry name" value="ALDH-like"/>
    <property type="match status" value="1"/>
</dbReference>
<dbReference type="GO" id="GO:0005737">
    <property type="term" value="C:cytoplasm"/>
    <property type="evidence" value="ECO:0007669"/>
    <property type="project" value="TreeGrafter"/>
</dbReference>
<comment type="similarity">
    <text evidence="1 4 7">Belongs to the aldehyde dehydrogenase family.</text>
</comment>
<dbReference type="Gene3D" id="3.40.605.10">
    <property type="entry name" value="Aldehyde Dehydrogenase, Chain A, domain 1"/>
    <property type="match status" value="1"/>
</dbReference>
<evidence type="ECO:0000256" key="7">
    <source>
        <dbReference type="RuleBase" id="RU003345"/>
    </source>
</evidence>
<accession>A0A1G7ZEN5</accession>
<dbReference type="Gene3D" id="3.40.309.10">
    <property type="entry name" value="Aldehyde Dehydrogenase, Chain A, domain 2"/>
    <property type="match status" value="1"/>
</dbReference>
<proteinExistence type="inferred from homology"/>
<evidence type="ECO:0000256" key="3">
    <source>
        <dbReference type="ARBA" id="ARBA00023027"/>
    </source>
</evidence>
<evidence type="ECO:0000256" key="1">
    <source>
        <dbReference type="ARBA" id="ARBA00009986"/>
    </source>
</evidence>
<reference evidence="9 10" key="1">
    <citation type="submission" date="2016-10" db="EMBL/GenBank/DDBJ databases">
        <authorList>
            <person name="de Groot N.N."/>
        </authorList>
    </citation>
    <scope>NUCLEOTIDE SEQUENCE [LARGE SCALE GENOMIC DNA]</scope>
    <source>
        <strain evidence="9 10">LMG 2247</strain>
    </source>
</reference>